<organism evidence="2 3">
    <name type="scientific">Virgibacillus indicus</name>
    <dbReference type="NCBI Taxonomy" id="2024554"/>
    <lineage>
        <taxon>Bacteria</taxon>
        <taxon>Bacillati</taxon>
        <taxon>Bacillota</taxon>
        <taxon>Bacilli</taxon>
        <taxon>Bacillales</taxon>
        <taxon>Bacillaceae</taxon>
        <taxon>Virgibacillus</taxon>
    </lineage>
</organism>
<dbReference type="EMBL" id="NPMS01000006">
    <property type="protein sequence ID" value="OZU88029.1"/>
    <property type="molecule type" value="Genomic_DNA"/>
</dbReference>
<feature type="domain" description="Sulfatase-modifying factor enzyme-like" evidence="1">
    <location>
        <begin position="41"/>
        <end position="314"/>
    </location>
</feature>
<dbReference type="RefSeq" id="WP_094886286.1">
    <property type="nucleotide sequence ID" value="NZ_NPMS01000006.1"/>
</dbReference>
<gene>
    <name evidence="2" type="ORF">CIL03_12900</name>
</gene>
<dbReference type="GO" id="GO:0120147">
    <property type="term" value="F:formylglycine-generating oxidase activity"/>
    <property type="evidence" value="ECO:0007669"/>
    <property type="project" value="TreeGrafter"/>
</dbReference>
<dbReference type="InterPro" id="IPR005532">
    <property type="entry name" value="SUMF_dom"/>
</dbReference>
<dbReference type="Proteomes" id="UP000216498">
    <property type="component" value="Unassembled WGS sequence"/>
</dbReference>
<name>A0A265N996_9BACI</name>
<keyword evidence="3" id="KW-1185">Reference proteome</keyword>
<comment type="caution">
    <text evidence="2">The sequence shown here is derived from an EMBL/GenBank/DDBJ whole genome shotgun (WGS) entry which is preliminary data.</text>
</comment>
<dbReference type="Gene3D" id="3.90.1580.10">
    <property type="entry name" value="paralog of FGE (formylglycine-generating enzyme)"/>
    <property type="match status" value="1"/>
</dbReference>
<accession>A0A265N996</accession>
<sequence>MYEHHTSKPSCCSVSRDSISRDIPESYKIQTAEKEEVKFKEKMVYLSGGEFLMGTEDRDGFPADKEGPVRKVHVKPFYIDRTAVSNREFKQFADETNYVTDSEKYGWSFVFYKFLSEEQMKNAQQPQGTPWWFAVKEAYWYQPEGKGSGIEERMDHPVIHVSWNDAKAYCKWAGKRLPTEKEWEFAARGGLEQKKYAWGDELHPNGEHYCNIWQGDFPRTNSEEDGYLGTAPAESFPPNGYGLYNMAGNVWEWCSDWFDKSVNLLANVDSQTPKTMRGGSYLCHYTYCNRYRVAARSSNTMDSSTGNLSFRCVRDA</sequence>
<evidence type="ECO:0000313" key="3">
    <source>
        <dbReference type="Proteomes" id="UP000216498"/>
    </source>
</evidence>
<evidence type="ECO:0000259" key="1">
    <source>
        <dbReference type="Pfam" id="PF03781"/>
    </source>
</evidence>
<protein>
    <submittedName>
        <fullName evidence="2">Serine/threonine protein phosphatase</fullName>
    </submittedName>
</protein>
<evidence type="ECO:0000313" key="2">
    <source>
        <dbReference type="EMBL" id="OZU88029.1"/>
    </source>
</evidence>
<dbReference type="InterPro" id="IPR016187">
    <property type="entry name" value="CTDL_fold"/>
</dbReference>
<reference evidence="2 3" key="1">
    <citation type="submission" date="2017-08" db="EMBL/GenBank/DDBJ databases">
        <title>Virgibacillus indicus sp. nov. and Virgibacillus profoundi sp. nov, two moderately halophilic bacteria isolated from marine sediment by using the Microfluidic Streak Plate.</title>
        <authorList>
            <person name="Xu B."/>
            <person name="Hu B."/>
            <person name="Wang J."/>
            <person name="Zhu Y."/>
            <person name="Huang L."/>
            <person name="Du W."/>
            <person name="Huang Y."/>
        </authorList>
    </citation>
    <scope>NUCLEOTIDE SEQUENCE [LARGE SCALE GENOMIC DNA]</scope>
    <source>
        <strain evidence="2 3">IO3-P2-C2</strain>
    </source>
</reference>
<dbReference type="InterPro" id="IPR051043">
    <property type="entry name" value="Sulfatase_Mod_Factor_Kinase"/>
</dbReference>
<dbReference type="InterPro" id="IPR042095">
    <property type="entry name" value="SUMF_sf"/>
</dbReference>
<dbReference type="OrthoDB" id="9768004at2"/>
<dbReference type="PANTHER" id="PTHR23150:SF19">
    <property type="entry name" value="FORMYLGLYCINE-GENERATING ENZYME"/>
    <property type="match status" value="1"/>
</dbReference>
<dbReference type="PANTHER" id="PTHR23150">
    <property type="entry name" value="SULFATASE MODIFYING FACTOR 1, 2"/>
    <property type="match status" value="1"/>
</dbReference>
<dbReference type="Pfam" id="PF03781">
    <property type="entry name" value="FGE-sulfatase"/>
    <property type="match status" value="1"/>
</dbReference>
<dbReference type="AlphaFoldDB" id="A0A265N996"/>
<proteinExistence type="predicted"/>
<dbReference type="SUPFAM" id="SSF56436">
    <property type="entry name" value="C-type lectin-like"/>
    <property type="match status" value="1"/>
</dbReference>